<gene>
    <name evidence="1" type="ORF">PSAN_14350</name>
    <name evidence="2" type="ORF">SAMN04490179_0779</name>
</gene>
<organism evidence="2 3">
    <name type="scientific">Pseudomonas antarctica</name>
    <dbReference type="NCBI Taxonomy" id="219572"/>
    <lineage>
        <taxon>Bacteria</taxon>
        <taxon>Pseudomonadati</taxon>
        <taxon>Pseudomonadota</taxon>
        <taxon>Gammaproteobacteria</taxon>
        <taxon>Pseudomonadales</taxon>
        <taxon>Pseudomonadaceae</taxon>
        <taxon>Pseudomonas</taxon>
    </lineage>
</organism>
<dbReference type="Proteomes" id="UP000182470">
    <property type="component" value="Chromosome I"/>
</dbReference>
<name>A0A1G9VSW1_9PSED</name>
<dbReference type="AlphaFoldDB" id="A0A1G9VSW1"/>
<evidence type="ECO:0000313" key="3">
    <source>
        <dbReference type="Proteomes" id="UP000182470"/>
    </source>
</evidence>
<dbReference type="EMBL" id="LT629704">
    <property type="protein sequence ID" value="SDM75146.1"/>
    <property type="molecule type" value="Genomic_DNA"/>
</dbReference>
<keyword evidence="4" id="KW-1185">Reference proteome</keyword>
<reference evidence="2 3" key="2">
    <citation type="submission" date="2016-10" db="EMBL/GenBank/DDBJ databases">
        <authorList>
            <person name="de Groot N.N."/>
        </authorList>
    </citation>
    <scope>NUCLEOTIDE SEQUENCE [LARGE SCALE GENOMIC DNA]</scope>
    <source>
        <strain evidence="2 3">BS2772</strain>
    </source>
</reference>
<accession>A0A1G9VSW1</accession>
<dbReference type="EMBL" id="JXDI01000001">
    <property type="protein sequence ID" value="KAF2409030.1"/>
    <property type="molecule type" value="Genomic_DNA"/>
</dbReference>
<evidence type="ECO:0000313" key="2">
    <source>
        <dbReference type="EMBL" id="SDM75146.1"/>
    </source>
</evidence>
<dbReference type="Proteomes" id="UP000748067">
    <property type="component" value="Unassembled WGS sequence"/>
</dbReference>
<sequence length="470" mass="48532">MLRVCPHPTVYTPMALSSGAASSSAPIAPLRVETGNAIEINTGGQFSNSGHISTGPSKRFKESYNAISLSHAGGTVINQGVAVGGSNGIKATDEVTLLNTGVLTGNKGAGLKSKGAARVINYGIITGADTRRSKQNDGDGDGLDIDKRAQVYNYGIIQGTGANGEDRNGAPNTSEGIAMGGGDIYNYGVIRGAHHGMLVDNGDVGPAHAQTLLINEGTLSGHNGYGVKLVGDFNDRVTNNGLISGANGVALDMGGGDDVLTVRGDAHFEGKVDGGSGTNQVILDDARGGTFNGASQMQHLRVSTGTWTLTGALGSNQQGKVYSNATLINQSRIGGAMTVEPDATYTGGTVDTLNVAGTLLLNPTNKSRTRIKHDLQMGQGSTLTFTIGKGAAHNTLKVGNRANLDGATLTIQVEDESDELLTRQLRIVDAEQITGRFTGITSNLKTLTPALIYTPNGLFIGFKRKAPVAT</sequence>
<proteinExistence type="predicted"/>
<evidence type="ECO:0000313" key="4">
    <source>
        <dbReference type="Proteomes" id="UP000748067"/>
    </source>
</evidence>
<protein>
    <submittedName>
        <fullName evidence="2">Uncharacterized protein</fullName>
    </submittedName>
</protein>
<evidence type="ECO:0000313" key="1">
    <source>
        <dbReference type="EMBL" id="KAF2409030.1"/>
    </source>
</evidence>
<reference evidence="1 4" key="1">
    <citation type="submission" date="2015-01" db="EMBL/GenBank/DDBJ databases">
        <title>Genome Sequence of Pseudomonas antarctica CMS 35.</title>
        <authorList>
            <person name="Voget S."/>
            <person name="Chow J."/>
            <person name="Daniel R."/>
            <person name="Streit W."/>
        </authorList>
    </citation>
    <scope>NUCLEOTIDE SEQUENCE [LARGE SCALE GENOMIC DNA]</scope>
    <source>
        <strain evidence="1 4">CMS 35</strain>
    </source>
</reference>